<dbReference type="GO" id="GO:0005524">
    <property type="term" value="F:ATP binding"/>
    <property type="evidence" value="ECO:0007669"/>
    <property type="project" value="UniProtKB-KW"/>
</dbReference>
<dbReference type="Pfam" id="PF02954">
    <property type="entry name" value="HTH_8"/>
    <property type="match status" value="1"/>
</dbReference>
<dbReference type="InterPro" id="IPR025944">
    <property type="entry name" value="Sigma_54_int_dom_CS"/>
</dbReference>
<dbReference type="SMART" id="SM00382">
    <property type="entry name" value="AAA"/>
    <property type="match status" value="1"/>
</dbReference>
<dbReference type="PANTHER" id="PTHR32071">
    <property type="entry name" value="TRANSCRIPTIONAL REGULATORY PROTEIN"/>
    <property type="match status" value="1"/>
</dbReference>
<dbReference type="PROSITE" id="PS00688">
    <property type="entry name" value="SIGMA54_INTERACT_3"/>
    <property type="match status" value="1"/>
</dbReference>
<dbReference type="eggNOG" id="COG3284">
    <property type="taxonomic scope" value="Bacteria"/>
</dbReference>
<dbReference type="InterPro" id="IPR003593">
    <property type="entry name" value="AAA+_ATPase"/>
</dbReference>
<keyword evidence="5" id="KW-0812">Transmembrane</keyword>
<dbReference type="FunFam" id="3.40.50.300:FF:000006">
    <property type="entry name" value="DNA-binding transcriptional regulator NtrC"/>
    <property type="match status" value="1"/>
</dbReference>
<dbReference type="SUPFAM" id="SSF46689">
    <property type="entry name" value="Homeodomain-like"/>
    <property type="match status" value="1"/>
</dbReference>
<dbReference type="EMBL" id="CM001441">
    <property type="protein sequence ID" value="EHQ90442.1"/>
    <property type="molecule type" value="Genomic_DNA"/>
</dbReference>
<keyword evidence="3" id="KW-0805">Transcription regulation</keyword>
<dbReference type="CDD" id="cd00009">
    <property type="entry name" value="AAA"/>
    <property type="match status" value="1"/>
</dbReference>
<dbReference type="PROSITE" id="PS00675">
    <property type="entry name" value="SIGMA54_INTERACT_1"/>
    <property type="match status" value="1"/>
</dbReference>
<sequence>MGFNYIQEKYLLLTSAWHKITVIITIFSLLLILYKKVVFMSSQLAVFSSKGLFKHRKRLEETRNRFLFNSKDPSSIRSTVYDSWIRCLQSGIDPRRKQTDDPLNTEDTANIIRRSKLYDYSIATLNDLLIQAQETNYILTLCDSQGRIIFLGGNRHVKQQAERINFVLGSCWSEESIGTNAIGTCLKTGYPVQIFAAEHFCEGIHDWVCSSSPVKDPVTKEVLGVIDVTGSWQDAQAHSLGMAVMASQVIEYKLYEQTIIARSQLMENYISAILRYPHNGVIVLDAAFNPIQSNQFARRFVNQISGQNLERLWTEEGLNTCLLHYHNSEPKNDEYEVFIEQFGIPAVIQEIYLNAQRIGSMLILSGSKQKTPAKSAPENTPWNKILGKSGSIRSAMTQCNMVADTNVPVLLFGESGSGKELFARAIHQISDRRKGPFVAINCGAVPKELLASELFGYDPGTFTGASKTGRKGKFEEAHQGTLFLDEIGEMPLGFQVHLLRVLQEREVVRLGGSLPIPVDVKIIAATHHNLEHLVNEGQFRADCFYRLHVVSITIPPLRERREDIPLLIDHFLDQFARKYDKPLPKLEQTVREFLVKVYRWPGNVRELQNCLEHAVLFCMNGTILREDLPKSIQAKFINSPWLMDNVYDPGPKKLSICHEKEVLLKLLQDSGGNLSAAARQLGVARTTLYRHLEKYGVGKTR</sequence>
<keyword evidence="5" id="KW-1133">Transmembrane helix</keyword>
<dbReference type="Gene3D" id="3.40.50.300">
    <property type="entry name" value="P-loop containing nucleotide triphosphate hydrolases"/>
    <property type="match status" value="1"/>
</dbReference>
<dbReference type="InterPro" id="IPR029016">
    <property type="entry name" value="GAF-like_dom_sf"/>
</dbReference>
<dbReference type="GO" id="GO:0006355">
    <property type="term" value="P:regulation of DNA-templated transcription"/>
    <property type="evidence" value="ECO:0007669"/>
    <property type="project" value="InterPro"/>
</dbReference>
<evidence type="ECO:0000313" key="8">
    <source>
        <dbReference type="Proteomes" id="UP000005104"/>
    </source>
</evidence>
<dbReference type="HOGENOM" id="CLU_000445_8_12_9"/>
<evidence type="ECO:0000256" key="2">
    <source>
        <dbReference type="ARBA" id="ARBA00022840"/>
    </source>
</evidence>
<evidence type="ECO:0000313" key="7">
    <source>
        <dbReference type="EMBL" id="EHQ90442.1"/>
    </source>
</evidence>
<proteinExistence type="predicted"/>
<dbReference type="Gene3D" id="3.30.450.40">
    <property type="match status" value="1"/>
</dbReference>
<dbReference type="InterPro" id="IPR058031">
    <property type="entry name" value="AAA_lid_NorR"/>
</dbReference>
<keyword evidence="5" id="KW-0472">Membrane</keyword>
<accession>H5XVZ0</accession>
<dbReference type="Proteomes" id="UP000005104">
    <property type="component" value="Chromosome"/>
</dbReference>
<dbReference type="InterPro" id="IPR025662">
    <property type="entry name" value="Sigma_54_int_dom_ATP-bd_1"/>
</dbReference>
<dbReference type="AlphaFoldDB" id="H5XVZ0"/>
<dbReference type="PROSITE" id="PS50045">
    <property type="entry name" value="SIGMA54_INTERACT_4"/>
    <property type="match status" value="1"/>
</dbReference>
<evidence type="ECO:0000256" key="3">
    <source>
        <dbReference type="ARBA" id="ARBA00023015"/>
    </source>
</evidence>
<dbReference type="GO" id="GO:0043565">
    <property type="term" value="F:sequence-specific DNA binding"/>
    <property type="evidence" value="ECO:0007669"/>
    <property type="project" value="InterPro"/>
</dbReference>
<dbReference type="InterPro" id="IPR002197">
    <property type="entry name" value="HTH_Fis"/>
</dbReference>
<keyword evidence="8" id="KW-1185">Reference proteome</keyword>
<feature type="domain" description="Sigma-54 factor interaction" evidence="6">
    <location>
        <begin position="385"/>
        <end position="616"/>
    </location>
</feature>
<reference evidence="7 8" key="1">
    <citation type="submission" date="2011-11" db="EMBL/GenBank/DDBJ databases">
        <title>The Noncontiguous Finished genome of Desulfosporosinus youngiae DSM 17734.</title>
        <authorList>
            <consortium name="US DOE Joint Genome Institute (JGI-PGF)"/>
            <person name="Lucas S."/>
            <person name="Han J."/>
            <person name="Lapidus A."/>
            <person name="Cheng J.-F."/>
            <person name="Goodwin L."/>
            <person name="Pitluck S."/>
            <person name="Peters L."/>
            <person name="Ovchinnikova G."/>
            <person name="Lu M."/>
            <person name="Land M.L."/>
            <person name="Hauser L."/>
            <person name="Pester M."/>
            <person name="Spring S."/>
            <person name="Ollivier B."/>
            <person name="Rattei T."/>
            <person name="Klenk H.-P."/>
            <person name="Wagner M."/>
            <person name="Loy A."/>
            <person name="Woyke T.J."/>
        </authorList>
    </citation>
    <scope>NUCLEOTIDE SEQUENCE [LARGE SCALE GENOMIC DNA]</scope>
    <source>
        <strain evidence="7 8">DSM 17734</strain>
    </source>
</reference>
<evidence type="ECO:0000256" key="4">
    <source>
        <dbReference type="ARBA" id="ARBA00023163"/>
    </source>
</evidence>
<evidence type="ECO:0000256" key="1">
    <source>
        <dbReference type="ARBA" id="ARBA00022741"/>
    </source>
</evidence>
<dbReference type="Gene3D" id="1.10.10.60">
    <property type="entry name" value="Homeodomain-like"/>
    <property type="match status" value="1"/>
</dbReference>
<keyword evidence="2" id="KW-0067">ATP-binding</keyword>
<dbReference type="PRINTS" id="PR01590">
    <property type="entry name" value="HTHFIS"/>
</dbReference>
<feature type="transmembrane region" description="Helical" evidence="5">
    <location>
        <begin position="16"/>
        <end position="34"/>
    </location>
</feature>
<evidence type="ECO:0000259" key="6">
    <source>
        <dbReference type="PROSITE" id="PS50045"/>
    </source>
</evidence>
<dbReference type="InterPro" id="IPR002078">
    <property type="entry name" value="Sigma_54_int"/>
</dbReference>
<keyword evidence="1" id="KW-0547">Nucleotide-binding</keyword>
<dbReference type="InterPro" id="IPR009057">
    <property type="entry name" value="Homeodomain-like_sf"/>
</dbReference>
<dbReference type="SUPFAM" id="SSF52540">
    <property type="entry name" value="P-loop containing nucleoside triphosphate hydrolases"/>
    <property type="match status" value="1"/>
</dbReference>
<dbReference type="PANTHER" id="PTHR32071:SF57">
    <property type="entry name" value="C4-DICARBOXYLATE TRANSPORT TRANSCRIPTIONAL REGULATORY PROTEIN DCTD"/>
    <property type="match status" value="1"/>
</dbReference>
<organism evidence="7 8">
    <name type="scientific">Desulfosporosinus youngiae DSM 17734</name>
    <dbReference type="NCBI Taxonomy" id="768710"/>
    <lineage>
        <taxon>Bacteria</taxon>
        <taxon>Bacillati</taxon>
        <taxon>Bacillota</taxon>
        <taxon>Clostridia</taxon>
        <taxon>Eubacteriales</taxon>
        <taxon>Desulfitobacteriaceae</taxon>
        <taxon>Desulfosporosinus</taxon>
    </lineage>
</organism>
<dbReference type="Pfam" id="PF00158">
    <property type="entry name" value="Sigma54_activat"/>
    <property type="match status" value="1"/>
</dbReference>
<keyword evidence="4" id="KW-0804">Transcription</keyword>
<dbReference type="InterPro" id="IPR027417">
    <property type="entry name" value="P-loop_NTPase"/>
</dbReference>
<evidence type="ECO:0000256" key="5">
    <source>
        <dbReference type="SAM" id="Phobius"/>
    </source>
</evidence>
<dbReference type="Gene3D" id="1.10.8.60">
    <property type="match status" value="1"/>
</dbReference>
<gene>
    <name evidence="7" type="ORF">DesyoDRAFT_3420</name>
</gene>
<dbReference type="STRING" id="768710.DesyoDRAFT_3420"/>
<name>H5XVZ0_9FIRM</name>
<protein>
    <submittedName>
        <fullName evidence="7">Transcriptional activator of acetoin/glycerol metabolism</fullName>
    </submittedName>
</protein>
<dbReference type="Pfam" id="PF25601">
    <property type="entry name" value="AAA_lid_14"/>
    <property type="match status" value="1"/>
</dbReference>